<sequence>MDTHSDEPDTAESTRSSTPPFTRLPNELLHIILLTWISEAWHECSMVYYEYQGVPLEAARVCSHWRSLVLSSPDLWTHIVLSPESHPRKLEAYISRSRHLPLYIKYFNIYFLRAGIYTDNVEGHGRLLAANTHRLRELHIDRLHAQHILPLLSPLYRRSAPLLDRLTVRSTSCGVSGIKGWPKPNLRNLVLGGVELTLPVNQLHGLEALVLKGNHLCMTVPRLLKSLKECRNLKFLHLDTLTVRTKLKKGALPQMPIHMGSLEYFGFGKGLRGGGSDDTEVVGLDFLNYISFPASASVAITLSDIEDFGTPLPSSSSVAAAASAQAELCLEIYSIADLTYAQQTNYARLRSPCDRFRVTWSWADAVHERRSAQDLHRMVFEALGLDSLRALTVALPYSVRGVFPPKPADPDGYDSDSSDEESDDEDDASAEDADKEEPDRVREALESTKSTWNPGQSMWFSILTQIPRSVTTLTMFYDTRRFRCIPDSYRGSGAYPLVRFHGEWFRLIAKYCQQRKEDGEPVEKVHLAVDDGVFPDGIKSIEAAKRILGQNVTDVSHSARGNQMSRKEPAGSFYQRCRDFGLFAPMIEETVFLHL</sequence>
<feature type="compositionally biased region" description="Basic and acidic residues" evidence="1">
    <location>
        <begin position="437"/>
        <end position="446"/>
    </location>
</feature>
<dbReference type="AlphaFoldDB" id="S8FXM2"/>
<accession>S8FXM2</accession>
<evidence type="ECO:0000313" key="2">
    <source>
        <dbReference type="EMBL" id="EPT03000.1"/>
    </source>
</evidence>
<evidence type="ECO:0000256" key="1">
    <source>
        <dbReference type="SAM" id="MobiDB-lite"/>
    </source>
</evidence>
<reference evidence="2 3" key="1">
    <citation type="journal article" date="2012" name="Science">
        <title>The Paleozoic origin of enzymatic lignin decomposition reconstructed from 31 fungal genomes.</title>
        <authorList>
            <person name="Floudas D."/>
            <person name="Binder M."/>
            <person name="Riley R."/>
            <person name="Barry K."/>
            <person name="Blanchette R.A."/>
            <person name="Henrissat B."/>
            <person name="Martinez A.T."/>
            <person name="Otillar R."/>
            <person name="Spatafora J.W."/>
            <person name="Yadav J.S."/>
            <person name="Aerts A."/>
            <person name="Benoit I."/>
            <person name="Boyd A."/>
            <person name="Carlson A."/>
            <person name="Copeland A."/>
            <person name="Coutinho P.M."/>
            <person name="de Vries R.P."/>
            <person name="Ferreira P."/>
            <person name="Findley K."/>
            <person name="Foster B."/>
            <person name="Gaskell J."/>
            <person name="Glotzer D."/>
            <person name="Gorecki P."/>
            <person name="Heitman J."/>
            <person name="Hesse C."/>
            <person name="Hori C."/>
            <person name="Igarashi K."/>
            <person name="Jurgens J.A."/>
            <person name="Kallen N."/>
            <person name="Kersten P."/>
            <person name="Kohler A."/>
            <person name="Kuees U."/>
            <person name="Kumar T.K.A."/>
            <person name="Kuo A."/>
            <person name="LaButti K."/>
            <person name="Larrondo L.F."/>
            <person name="Lindquist E."/>
            <person name="Ling A."/>
            <person name="Lombard V."/>
            <person name="Lucas S."/>
            <person name="Lundell T."/>
            <person name="Martin R."/>
            <person name="McLaughlin D.J."/>
            <person name="Morgenstern I."/>
            <person name="Morin E."/>
            <person name="Murat C."/>
            <person name="Nagy L.G."/>
            <person name="Nolan M."/>
            <person name="Ohm R.A."/>
            <person name="Patyshakuliyeva A."/>
            <person name="Rokas A."/>
            <person name="Ruiz-Duenas F.J."/>
            <person name="Sabat G."/>
            <person name="Salamov A."/>
            <person name="Samejima M."/>
            <person name="Schmutz J."/>
            <person name="Slot J.C."/>
            <person name="St John F."/>
            <person name="Stenlid J."/>
            <person name="Sun H."/>
            <person name="Sun S."/>
            <person name="Syed K."/>
            <person name="Tsang A."/>
            <person name="Wiebenga A."/>
            <person name="Young D."/>
            <person name="Pisabarro A."/>
            <person name="Eastwood D.C."/>
            <person name="Martin F."/>
            <person name="Cullen D."/>
            <person name="Grigoriev I.V."/>
            <person name="Hibbett D.S."/>
        </authorList>
    </citation>
    <scope>NUCLEOTIDE SEQUENCE</scope>
    <source>
        <strain evidence="3">FP-58527</strain>
    </source>
</reference>
<dbReference type="SUPFAM" id="SSF81383">
    <property type="entry name" value="F-box domain"/>
    <property type="match status" value="1"/>
</dbReference>
<dbReference type="InterPro" id="IPR036047">
    <property type="entry name" value="F-box-like_dom_sf"/>
</dbReference>
<feature type="region of interest" description="Disordered" evidence="1">
    <location>
        <begin position="1"/>
        <end position="20"/>
    </location>
</feature>
<feature type="compositionally biased region" description="Acidic residues" evidence="1">
    <location>
        <begin position="411"/>
        <end position="436"/>
    </location>
</feature>
<dbReference type="SUPFAM" id="SSF52047">
    <property type="entry name" value="RNI-like"/>
    <property type="match status" value="1"/>
</dbReference>
<dbReference type="Proteomes" id="UP000015241">
    <property type="component" value="Unassembled WGS sequence"/>
</dbReference>
<proteinExistence type="predicted"/>
<protein>
    <submittedName>
        <fullName evidence="2">Uncharacterized protein</fullName>
    </submittedName>
</protein>
<dbReference type="OrthoDB" id="2801457at2759"/>
<name>S8FXM2_FOMSC</name>
<dbReference type="EMBL" id="KE504132">
    <property type="protein sequence ID" value="EPT03000.1"/>
    <property type="molecule type" value="Genomic_DNA"/>
</dbReference>
<evidence type="ECO:0000313" key="3">
    <source>
        <dbReference type="Proteomes" id="UP000015241"/>
    </source>
</evidence>
<feature type="compositionally biased region" description="Polar residues" evidence="1">
    <location>
        <begin position="11"/>
        <end position="20"/>
    </location>
</feature>
<dbReference type="STRING" id="743788.S8FXM2"/>
<dbReference type="InterPro" id="IPR032675">
    <property type="entry name" value="LRR_dom_sf"/>
</dbReference>
<dbReference type="InParanoid" id="S8FXM2"/>
<keyword evidence="3" id="KW-1185">Reference proteome</keyword>
<gene>
    <name evidence="2" type="ORF">FOMPIDRAFT_1014962</name>
</gene>
<dbReference type="HOGENOM" id="CLU_458582_0_0_1"/>
<feature type="region of interest" description="Disordered" evidence="1">
    <location>
        <begin position="404"/>
        <end position="449"/>
    </location>
</feature>
<organism evidence="2 3">
    <name type="scientific">Fomitopsis schrenkii</name>
    <name type="common">Brown rot fungus</name>
    <dbReference type="NCBI Taxonomy" id="2126942"/>
    <lineage>
        <taxon>Eukaryota</taxon>
        <taxon>Fungi</taxon>
        <taxon>Dikarya</taxon>
        <taxon>Basidiomycota</taxon>
        <taxon>Agaricomycotina</taxon>
        <taxon>Agaricomycetes</taxon>
        <taxon>Polyporales</taxon>
        <taxon>Fomitopsis</taxon>
    </lineage>
</organism>
<dbReference type="Gene3D" id="3.80.10.10">
    <property type="entry name" value="Ribonuclease Inhibitor"/>
    <property type="match status" value="1"/>
</dbReference>